<accession>A0ACB6ZG79</accession>
<keyword evidence="2" id="KW-1185">Reference proteome</keyword>
<comment type="caution">
    <text evidence="1">The sequence shown here is derived from an EMBL/GenBank/DDBJ whole genome shotgun (WGS) entry which is preliminary data.</text>
</comment>
<proteinExistence type="predicted"/>
<dbReference type="EMBL" id="MU118014">
    <property type="protein sequence ID" value="KAF9648416.1"/>
    <property type="molecule type" value="Genomic_DNA"/>
</dbReference>
<sequence length="481" mass="51520">MSSPVPEDSIPSTPAAPDNNVLIGTPGENNAPLQPPTTPPGTSPRDSLTPSAAAHLVPETEKSFERSLEENIADQPERRSLFRRPIFWFAVVAAVVVVVLAVVLPVHFTTAKPKNNTSSGGGGNPNGNGGNNGGNNTGTPKPPKGLTTGGDGSTIITENGTEFTYHNPFGGFFEIAGVWDPKNPFNDNAQPNSWTPPLNTTWKWGVHKLYGVNLGGWFVLEPFISPALFQRYADAGAIDEWTISTLMAADTTNGGLAQLEHHYDTFITEQDFAEIAGAGLNWVRMPIPWWAIDVWDGEPFLPRKCWKYILRAFQWARKYGIRVAIDLHVAPGSQNAPLWSYKLGLDNGWMPKDPRQSQGKCAALGVTAARPFDGKYLPWQTGGDGAGNIPPSVTSSFPWPPATISNARVVPSLLPQYTPAGSISTLPPPTFTATDVKINGWYDSGDTAPAPTPIPGCPYPNAWGAPDDLALPIAGCTPGGR</sequence>
<reference evidence="1" key="2">
    <citation type="journal article" date="2020" name="Nat. Commun.">
        <title>Large-scale genome sequencing of mycorrhizal fungi provides insights into the early evolution of symbiotic traits.</title>
        <authorList>
            <person name="Miyauchi S."/>
            <person name="Kiss E."/>
            <person name="Kuo A."/>
            <person name="Drula E."/>
            <person name="Kohler A."/>
            <person name="Sanchez-Garcia M."/>
            <person name="Morin E."/>
            <person name="Andreopoulos B."/>
            <person name="Barry K.W."/>
            <person name="Bonito G."/>
            <person name="Buee M."/>
            <person name="Carver A."/>
            <person name="Chen C."/>
            <person name="Cichocki N."/>
            <person name="Clum A."/>
            <person name="Culley D."/>
            <person name="Crous P.W."/>
            <person name="Fauchery L."/>
            <person name="Girlanda M."/>
            <person name="Hayes R.D."/>
            <person name="Keri Z."/>
            <person name="LaButti K."/>
            <person name="Lipzen A."/>
            <person name="Lombard V."/>
            <person name="Magnuson J."/>
            <person name="Maillard F."/>
            <person name="Murat C."/>
            <person name="Nolan M."/>
            <person name="Ohm R.A."/>
            <person name="Pangilinan J."/>
            <person name="Pereira M.F."/>
            <person name="Perotto S."/>
            <person name="Peter M."/>
            <person name="Pfister S."/>
            <person name="Riley R."/>
            <person name="Sitrit Y."/>
            <person name="Stielow J.B."/>
            <person name="Szollosi G."/>
            <person name="Zifcakova L."/>
            <person name="Stursova M."/>
            <person name="Spatafora J.W."/>
            <person name="Tedersoo L."/>
            <person name="Vaario L.M."/>
            <person name="Yamada A."/>
            <person name="Yan M."/>
            <person name="Wang P."/>
            <person name="Xu J."/>
            <person name="Bruns T."/>
            <person name="Baldrian P."/>
            <person name="Vilgalys R."/>
            <person name="Dunand C."/>
            <person name="Henrissat B."/>
            <person name="Grigoriev I.V."/>
            <person name="Hibbett D."/>
            <person name="Nagy L.G."/>
            <person name="Martin F.M."/>
        </authorList>
    </citation>
    <scope>NUCLEOTIDE SEQUENCE</scope>
    <source>
        <strain evidence="1">P2</strain>
    </source>
</reference>
<organism evidence="1 2">
    <name type="scientific">Thelephora ganbajun</name>
    <name type="common">Ganba fungus</name>
    <dbReference type="NCBI Taxonomy" id="370292"/>
    <lineage>
        <taxon>Eukaryota</taxon>
        <taxon>Fungi</taxon>
        <taxon>Dikarya</taxon>
        <taxon>Basidiomycota</taxon>
        <taxon>Agaricomycotina</taxon>
        <taxon>Agaricomycetes</taxon>
        <taxon>Thelephorales</taxon>
        <taxon>Thelephoraceae</taxon>
        <taxon>Thelephora</taxon>
    </lineage>
</organism>
<protein>
    <submittedName>
        <fullName evidence="1">Uncharacterized protein</fullName>
    </submittedName>
</protein>
<name>A0ACB6ZG79_THEGA</name>
<reference evidence="1" key="1">
    <citation type="submission" date="2019-10" db="EMBL/GenBank/DDBJ databases">
        <authorList>
            <consortium name="DOE Joint Genome Institute"/>
            <person name="Kuo A."/>
            <person name="Miyauchi S."/>
            <person name="Kiss E."/>
            <person name="Drula E."/>
            <person name="Kohler A."/>
            <person name="Sanchez-Garcia M."/>
            <person name="Andreopoulos B."/>
            <person name="Barry K.W."/>
            <person name="Bonito G."/>
            <person name="Buee M."/>
            <person name="Carver A."/>
            <person name="Chen C."/>
            <person name="Cichocki N."/>
            <person name="Clum A."/>
            <person name="Culley D."/>
            <person name="Crous P.W."/>
            <person name="Fauchery L."/>
            <person name="Girlanda M."/>
            <person name="Hayes R."/>
            <person name="Keri Z."/>
            <person name="Labutti K."/>
            <person name="Lipzen A."/>
            <person name="Lombard V."/>
            <person name="Magnuson J."/>
            <person name="Maillard F."/>
            <person name="Morin E."/>
            <person name="Murat C."/>
            <person name="Nolan M."/>
            <person name="Ohm R."/>
            <person name="Pangilinan J."/>
            <person name="Pereira M."/>
            <person name="Perotto S."/>
            <person name="Peter M."/>
            <person name="Riley R."/>
            <person name="Sitrit Y."/>
            <person name="Stielow B."/>
            <person name="Szollosi G."/>
            <person name="Zifcakova L."/>
            <person name="Stursova M."/>
            <person name="Spatafora J.W."/>
            <person name="Tedersoo L."/>
            <person name="Vaario L.-M."/>
            <person name="Yamada A."/>
            <person name="Yan M."/>
            <person name="Wang P."/>
            <person name="Xu J."/>
            <person name="Bruns T."/>
            <person name="Baldrian P."/>
            <person name="Vilgalys R."/>
            <person name="Henrissat B."/>
            <person name="Grigoriev I.V."/>
            <person name="Hibbett D."/>
            <person name="Nagy L.G."/>
            <person name="Martin F.M."/>
        </authorList>
    </citation>
    <scope>NUCLEOTIDE SEQUENCE</scope>
    <source>
        <strain evidence="1">P2</strain>
    </source>
</reference>
<dbReference type="Proteomes" id="UP000886501">
    <property type="component" value="Unassembled WGS sequence"/>
</dbReference>
<gene>
    <name evidence="1" type="ORF">BDM02DRAFT_3129101</name>
</gene>
<evidence type="ECO:0000313" key="2">
    <source>
        <dbReference type="Proteomes" id="UP000886501"/>
    </source>
</evidence>
<evidence type="ECO:0000313" key="1">
    <source>
        <dbReference type="EMBL" id="KAF9648416.1"/>
    </source>
</evidence>